<accession>A0ABU5JAZ7</accession>
<proteinExistence type="predicted"/>
<protein>
    <submittedName>
        <fullName evidence="2">Uncharacterized protein</fullName>
    </submittedName>
</protein>
<dbReference type="RefSeq" id="WP_322440039.1">
    <property type="nucleotide sequence ID" value="NZ_JAXOTQ010000010.1"/>
</dbReference>
<name>A0ABU5JAZ7_9ACTN</name>
<keyword evidence="3" id="KW-1185">Reference proteome</keyword>
<evidence type="ECO:0000313" key="3">
    <source>
        <dbReference type="Proteomes" id="UP001290101"/>
    </source>
</evidence>
<dbReference type="EMBL" id="JAXOTQ010000010">
    <property type="protein sequence ID" value="MDZ5489746.1"/>
    <property type="molecule type" value="Genomic_DNA"/>
</dbReference>
<reference evidence="2 3" key="1">
    <citation type="submission" date="2023-12" db="EMBL/GenBank/DDBJ databases">
        <title>Micromonospora sp. nov., isolated from Atacama Desert.</title>
        <authorList>
            <person name="Carro L."/>
            <person name="Golinska P."/>
            <person name="Klenk H.-P."/>
            <person name="Goodfellow M."/>
        </authorList>
    </citation>
    <scope>NUCLEOTIDE SEQUENCE [LARGE SCALE GENOMIC DNA]</scope>
    <source>
        <strain evidence="2 3">4G53</strain>
    </source>
</reference>
<comment type="caution">
    <text evidence="2">The sequence shown here is derived from an EMBL/GenBank/DDBJ whole genome shotgun (WGS) entry which is preliminary data.</text>
</comment>
<gene>
    <name evidence="2" type="ORF">U2F25_09765</name>
</gene>
<feature type="coiled-coil region" evidence="1">
    <location>
        <begin position="23"/>
        <end position="57"/>
    </location>
</feature>
<keyword evidence="1" id="KW-0175">Coiled coil</keyword>
<evidence type="ECO:0000256" key="1">
    <source>
        <dbReference type="SAM" id="Coils"/>
    </source>
</evidence>
<evidence type="ECO:0000313" key="2">
    <source>
        <dbReference type="EMBL" id="MDZ5489746.1"/>
    </source>
</evidence>
<organism evidence="2 3">
    <name type="scientific">Micromonospora sicca</name>
    <dbReference type="NCBI Taxonomy" id="2202420"/>
    <lineage>
        <taxon>Bacteria</taxon>
        <taxon>Bacillati</taxon>
        <taxon>Actinomycetota</taxon>
        <taxon>Actinomycetes</taxon>
        <taxon>Micromonosporales</taxon>
        <taxon>Micromonosporaceae</taxon>
        <taxon>Micromonospora</taxon>
    </lineage>
</organism>
<sequence>MTTTVEVPAPVEVDTEEQLRMDLEELHVRAQQAATQLADINRRLALLQDQVRRHQKRH</sequence>
<dbReference type="Proteomes" id="UP001290101">
    <property type="component" value="Unassembled WGS sequence"/>
</dbReference>